<sequence>GAPTSPRAHPPLFRLGRARAPPALLPPPWRRPRVPLRPPPPRKGAAGRRQRRVRLLLVAARSRARREGQRVSALAGFQVKLLIA</sequence>
<dbReference type="Gramene" id="AET5Gv21129400.1">
    <property type="protein sequence ID" value="AET5Gv21129400.1"/>
    <property type="gene ID" value="AET5Gv21129400"/>
</dbReference>
<dbReference type="Proteomes" id="UP000015105">
    <property type="component" value="Chromosome 5D"/>
</dbReference>
<organism evidence="2 3">
    <name type="scientific">Aegilops tauschii subsp. strangulata</name>
    <name type="common">Goatgrass</name>
    <dbReference type="NCBI Taxonomy" id="200361"/>
    <lineage>
        <taxon>Eukaryota</taxon>
        <taxon>Viridiplantae</taxon>
        <taxon>Streptophyta</taxon>
        <taxon>Embryophyta</taxon>
        <taxon>Tracheophyta</taxon>
        <taxon>Spermatophyta</taxon>
        <taxon>Magnoliopsida</taxon>
        <taxon>Liliopsida</taxon>
        <taxon>Poales</taxon>
        <taxon>Poaceae</taxon>
        <taxon>BOP clade</taxon>
        <taxon>Pooideae</taxon>
        <taxon>Triticodae</taxon>
        <taxon>Triticeae</taxon>
        <taxon>Triticinae</taxon>
        <taxon>Aegilops</taxon>
    </lineage>
</organism>
<keyword evidence="3" id="KW-1185">Reference proteome</keyword>
<dbReference type="EnsemblPlants" id="AET5Gv21129400.1">
    <property type="protein sequence ID" value="AET5Gv21129400.1"/>
    <property type="gene ID" value="AET5Gv21129400"/>
</dbReference>
<feature type="region of interest" description="Disordered" evidence="1">
    <location>
        <begin position="1"/>
        <end position="50"/>
    </location>
</feature>
<reference evidence="3" key="2">
    <citation type="journal article" date="2017" name="Nat. Plants">
        <title>The Aegilops tauschii genome reveals multiple impacts of transposons.</title>
        <authorList>
            <person name="Zhao G."/>
            <person name="Zou C."/>
            <person name="Li K."/>
            <person name="Wang K."/>
            <person name="Li T."/>
            <person name="Gao L."/>
            <person name="Zhang X."/>
            <person name="Wang H."/>
            <person name="Yang Z."/>
            <person name="Liu X."/>
            <person name="Jiang W."/>
            <person name="Mao L."/>
            <person name="Kong X."/>
            <person name="Jiao Y."/>
            <person name="Jia J."/>
        </authorList>
    </citation>
    <scope>NUCLEOTIDE SEQUENCE [LARGE SCALE GENOMIC DNA]</scope>
    <source>
        <strain evidence="3">cv. AL8/78</strain>
    </source>
</reference>
<accession>A0A453MC28</accession>
<reference evidence="2" key="5">
    <citation type="journal article" date="2021" name="G3 (Bethesda)">
        <title>Aegilops tauschii genome assembly Aet v5.0 features greater sequence contiguity and improved annotation.</title>
        <authorList>
            <person name="Wang L."/>
            <person name="Zhu T."/>
            <person name="Rodriguez J.C."/>
            <person name="Deal K.R."/>
            <person name="Dubcovsky J."/>
            <person name="McGuire P.E."/>
            <person name="Lux T."/>
            <person name="Spannagl M."/>
            <person name="Mayer K.F.X."/>
            <person name="Baldrich P."/>
            <person name="Meyers B.C."/>
            <person name="Huo N."/>
            <person name="Gu Y.Q."/>
            <person name="Zhou H."/>
            <person name="Devos K.M."/>
            <person name="Bennetzen J.L."/>
            <person name="Unver T."/>
            <person name="Budak H."/>
            <person name="Gulick P.J."/>
            <person name="Galiba G."/>
            <person name="Kalapos B."/>
            <person name="Nelson D.R."/>
            <person name="Li P."/>
            <person name="You F.M."/>
            <person name="Luo M.C."/>
            <person name="Dvorak J."/>
        </authorList>
    </citation>
    <scope>NUCLEOTIDE SEQUENCE [LARGE SCALE GENOMIC DNA]</scope>
    <source>
        <strain evidence="2">cv. AL8/78</strain>
    </source>
</reference>
<evidence type="ECO:0000313" key="2">
    <source>
        <dbReference type="EnsemblPlants" id="AET5Gv21129400.1"/>
    </source>
</evidence>
<dbReference type="AlphaFoldDB" id="A0A453MC28"/>
<evidence type="ECO:0000256" key="1">
    <source>
        <dbReference type="SAM" id="MobiDB-lite"/>
    </source>
</evidence>
<feature type="compositionally biased region" description="Pro residues" evidence="1">
    <location>
        <begin position="23"/>
        <end position="42"/>
    </location>
</feature>
<reference evidence="3" key="1">
    <citation type="journal article" date="2014" name="Science">
        <title>Ancient hybridizations among the ancestral genomes of bread wheat.</title>
        <authorList>
            <consortium name="International Wheat Genome Sequencing Consortium,"/>
            <person name="Marcussen T."/>
            <person name="Sandve S.R."/>
            <person name="Heier L."/>
            <person name="Spannagl M."/>
            <person name="Pfeifer M."/>
            <person name="Jakobsen K.S."/>
            <person name="Wulff B.B."/>
            <person name="Steuernagel B."/>
            <person name="Mayer K.F."/>
            <person name="Olsen O.A."/>
        </authorList>
    </citation>
    <scope>NUCLEOTIDE SEQUENCE [LARGE SCALE GENOMIC DNA]</scope>
    <source>
        <strain evidence="3">cv. AL8/78</strain>
    </source>
</reference>
<feature type="compositionally biased region" description="Low complexity" evidence="1">
    <location>
        <begin position="10"/>
        <end position="22"/>
    </location>
</feature>
<name>A0A453MC28_AEGTS</name>
<protein>
    <submittedName>
        <fullName evidence="2">Uncharacterized protein</fullName>
    </submittedName>
</protein>
<reference evidence="2" key="3">
    <citation type="journal article" date="2017" name="Nature">
        <title>Genome sequence of the progenitor of the wheat D genome Aegilops tauschii.</title>
        <authorList>
            <person name="Luo M.C."/>
            <person name="Gu Y.Q."/>
            <person name="Puiu D."/>
            <person name="Wang H."/>
            <person name="Twardziok S.O."/>
            <person name="Deal K.R."/>
            <person name="Huo N."/>
            <person name="Zhu T."/>
            <person name="Wang L."/>
            <person name="Wang Y."/>
            <person name="McGuire P.E."/>
            <person name="Liu S."/>
            <person name="Long H."/>
            <person name="Ramasamy R.K."/>
            <person name="Rodriguez J.C."/>
            <person name="Van S.L."/>
            <person name="Yuan L."/>
            <person name="Wang Z."/>
            <person name="Xia Z."/>
            <person name="Xiao L."/>
            <person name="Anderson O.D."/>
            <person name="Ouyang S."/>
            <person name="Liang Y."/>
            <person name="Zimin A.V."/>
            <person name="Pertea G."/>
            <person name="Qi P."/>
            <person name="Bennetzen J.L."/>
            <person name="Dai X."/>
            <person name="Dawson M.W."/>
            <person name="Muller H.G."/>
            <person name="Kugler K."/>
            <person name="Rivarola-Duarte L."/>
            <person name="Spannagl M."/>
            <person name="Mayer K.F.X."/>
            <person name="Lu F.H."/>
            <person name="Bevan M.W."/>
            <person name="Leroy P."/>
            <person name="Li P."/>
            <person name="You F.M."/>
            <person name="Sun Q."/>
            <person name="Liu Z."/>
            <person name="Lyons E."/>
            <person name="Wicker T."/>
            <person name="Salzberg S.L."/>
            <person name="Devos K.M."/>
            <person name="Dvorak J."/>
        </authorList>
    </citation>
    <scope>NUCLEOTIDE SEQUENCE [LARGE SCALE GENOMIC DNA]</scope>
    <source>
        <strain evidence="2">cv. AL8/78</strain>
    </source>
</reference>
<reference evidence="2" key="4">
    <citation type="submission" date="2019-03" db="UniProtKB">
        <authorList>
            <consortium name="EnsemblPlants"/>
        </authorList>
    </citation>
    <scope>IDENTIFICATION</scope>
</reference>
<proteinExistence type="predicted"/>
<evidence type="ECO:0000313" key="3">
    <source>
        <dbReference type="Proteomes" id="UP000015105"/>
    </source>
</evidence>